<evidence type="ECO:0000256" key="4">
    <source>
        <dbReference type="SAM" id="Phobius"/>
    </source>
</evidence>
<keyword evidence="7" id="KW-1185">Reference proteome</keyword>
<feature type="domain" description="Major facilitator superfamily (MFS) profile" evidence="5">
    <location>
        <begin position="272"/>
        <end position="442"/>
    </location>
</feature>
<dbReference type="InterPro" id="IPR011701">
    <property type="entry name" value="MFS"/>
</dbReference>
<feature type="transmembrane region" description="Helical" evidence="4">
    <location>
        <begin position="195"/>
        <end position="216"/>
    </location>
</feature>
<dbReference type="AlphaFoldDB" id="A0A6A4HTZ7"/>
<evidence type="ECO:0000256" key="3">
    <source>
        <dbReference type="SAM" id="MobiDB-lite"/>
    </source>
</evidence>
<dbReference type="PANTHER" id="PTHR11360:SF284">
    <property type="entry name" value="EG:103B4.3 PROTEIN-RELATED"/>
    <property type="match status" value="1"/>
</dbReference>
<name>A0A6A4HTZ7_9AGAR</name>
<proteinExistence type="inferred from homology"/>
<comment type="subcellular location">
    <subcellularLocation>
        <location evidence="1">Membrane</location>
        <topology evidence="1">Multi-pass membrane protein</topology>
    </subcellularLocation>
</comment>
<dbReference type="InterPro" id="IPR036259">
    <property type="entry name" value="MFS_trans_sf"/>
</dbReference>
<feature type="transmembrane region" description="Helical" evidence="4">
    <location>
        <begin position="106"/>
        <end position="126"/>
    </location>
</feature>
<dbReference type="InterPro" id="IPR050327">
    <property type="entry name" value="Proton-linked_MCT"/>
</dbReference>
<dbReference type="Proteomes" id="UP000799118">
    <property type="component" value="Unassembled WGS sequence"/>
</dbReference>
<dbReference type="GO" id="GO:0022857">
    <property type="term" value="F:transmembrane transporter activity"/>
    <property type="evidence" value="ECO:0007669"/>
    <property type="project" value="InterPro"/>
</dbReference>
<keyword evidence="4" id="KW-0472">Membrane</keyword>
<evidence type="ECO:0000259" key="5">
    <source>
        <dbReference type="PROSITE" id="PS50850"/>
    </source>
</evidence>
<dbReference type="GO" id="GO:0016020">
    <property type="term" value="C:membrane"/>
    <property type="evidence" value="ECO:0007669"/>
    <property type="project" value="UniProtKB-SubCell"/>
</dbReference>
<gene>
    <name evidence="6" type="ORF">BT96DRAFT_818120</name>
</gene>
<dbReference type="PANTHER" id="PTHR11360">
    <property type="entry name" value="MONOCARBOXYLATE TRANSPORTER"/>
    <property type="match status" value="1"/>
</dbReference>
<feature type="transmembrane region" description="Helical" evidence="4">
    <location>
        <begin position="272"/>
        <end position="290"/>
    </location>
</feature>
<dbReference type="EMBL" id="ML769447">
    <property type="protein sequence ID" value="KAE9401271.1"/>
    <property type="molecule type" value="Genomic_DNA"/>
</dbReference>
<feature type="transmembrane region" description="Helical" evidence="4">
    <location>
        <begin position="360"/>
        <end position="380"/>
    </location>
</feature>
<evidence type="ECO:0000313" key="6">
    <source>
        <dbReference type="EMBL" id="KAE9401271.1"/>
    </source>
</evidence>
<feature type="transmembrane region" description="Helical" evidence="4">
    <location>
        <begin position="333"/>
        <end position="354"/>
    </location>
</feature>
<dbReference type="SUPFAM" id="SSF103473">
    <property type="entry name" value="MFS general substrate transporter"/>
    <property type="match status" value="1"/>
</dbReference>
<feature type="transmembrane region" description="Helical" evidence="4">
    <location>
        <begin position="228"/>
        <end position="251"/>
    </location>
</feature>
<accession>A0A6A4HTZ7</accession>
<feature type="transmembrane region" description="Helical" evidence="4">
    <location>
        <begin position="302"/>
        <end position="321"/>
    </location>
</feature>
<evidence type="ECO:0000313" key="7">
    <source>
        <dbReference type="Proteomes" id="UP000799118"/>
    </source>
</evidence>
<evidence type="ECO:0000256" key="1">
    <source>
        <dbReference type="ARBA" id="ARBA00004141"/>
    </source>
</evidence>
<organism evidence="6 7">
    <name type="scientific">Gymnopus androsaceus JB14</name>
    <dbReference type="NCBI Taxonomy" id="1447944"/>
    <lineage>
        <taxon>Eukaryota</taxon>
        <taxon>Fungi</taxon>
        <taxon>Dikarya</taxon>
        <taxon>Basidiomycota</taxon>
        <taxon>Agaricomycotina</taxon>
        <taxon>Agaricomycetes</taxon>
        <taxon>Agaricomycetidae</taxon>
        <taxon>Agaricales</taxon>
        <taxon>Marasmiineae</taxon>
        <taxon>Omphalotaceae</taxon>
        <taxon>Gymnopus</taxon>
    </lineage>
</organism>
<dbReference type="OrthoDB" id="6499973at2759"/>
<reference evidence="6" key="1">
    <citation type="journal article" date="2019" name="Environ. Microbiol.">
        <title>Fungal ecological strategies reflected in gene transcription - a case study of two litter decomposers.</title>
        <authorList>
            <person name="Barbi F."/>
            <person name="Kohler A."/>
            <person name="Barry K."/>
            <person name="Baskaran P."/>
            <person name="Daum C."/>
            <person name="Fauchery L."/>
            <person name="Ihrmark K."/>
            <person name="Kuo A."/>
            <person name="LaButti K."/>
            <person name="Lipzen A."/>
            <person name="Morin E."/>
            <person name="Grigoriev I.V."/>
            <person name="Henrissat B."/>
            <person name="Lindahl B."/>
            <person name="Martin F."/>
        </authorList>
    </citation>
    <scope>NUCLEOTIDE SEQUENCE</scope>
    <source>
        <strain evidence="6">JB14</strain>
    </source>
</reference>
<feature type="transmembrane region" description="Helical" evidence="4">
    <location>
        <begin position="160"/>
        <end position="183"/>
    </location>
</feature>
<dbReference type="Gene3D" id="1.20.1250.20">
    <property type="entry name" value="MFS general substrate transporter like domains"/>
    <property type="match status" value="2"/>
</dbReference>
<keyword evidence="4" id="KW-1133">Transmembrane helix</keyword>
<sequence>MTKPEDAPPDDSSPSSPLSNGRISLKAAGTVITNDAESEANGESHDSEEVTAQTLFEEVPEGGFAGWLTVFGAFLVQFCGFGYTASFGVYQDFYTTVYITNETSSTISWIGGINAFMTITGGLIAGRFFDRGYFYYLVIGGAILESFCLFMLSLAKPNQFYQVFLSQGLGVGLAAGIMYVPSVAVVSHYFRKRRALAMTIVASGSSVGSIIHPIMLNNLLGSIGFANAARANAGLVSGLLLIACGMMRTRLPPNPAPIGLREALAKFSKDSAYVCATVGMMIFSVGYYYPLFYIQLDASLHGINSTFVFYILVILNASSVVGRLTPGFVAHRLGVANIITFGMGACSIVILGMIGLDRGVAGYVIVAILFGFCAGTYISLAGPLLASFADNQAEIGARMGIGFSFSGIGALIGPIDGALATNKFIWWKPALFSGVSTPFLRA</sequence>
<feature type="transmembrane region" description="Helical" evidence="4">
    <location>
        <begin position="64"/>
        <end position="86"/>
    </location>
</feature>
<feature type="transmembrane region" description="Helical" evidence="4">
    <location>
        <begin position="133"/>
        <end position="154"/>
    </location>
</feature>
<protein>
    <submittedName>
        <fullName evidence="6">MFS general substrate transporter</fullName>
    </submittedName>
</protein>
<evidence type="ECO:0000256" key="2">
    <source>
        <dbReference type="ARBA" id="ARBA00006727"/>
    </source>
</evidence>
<feature type="region of interest" description="Disordered" evidence="3">
    <location>
        <begin position="1"/>
        <end position="22"/>
    </location>
</feature>
<comment type="similarity">
    <text evidence="2">Belongs to the major facilitator superfamily. Monocarboxylate porter (TC 2.A.1.13) family.</text>
</comment>
<dbReference type="Pfam" id="PF07690">
    <property type="entry name" value="MFS_1"/>
    <property type="match status" value="1"/>
</dbReference>
<dbReference type="InterPro" id="IPR020846">
    <property type="entry name" value="MFS_dom"/>
</dbReference>
<dbReference type="PROSITE" id="PS50850">
    <property type="entry name" value="MFS"/>
    <property type="match status" value="1"/>
</dbReference>
<keyword evidence="4" id="KW-0812">Transmembrane</keyword>
<feature type="compositionally biased region" description="Low complexity" evidence="3">
    <location>
        <begin position="10"/>
        <end position="19"/>
    </location>
</feature>